<dbReference type="Gene3D" id="3.30.40.10">
    <property type="entry name" value="Zinc/RING finger domain, C3HC4 (zinc finger)"/>
    <property type="match status" value="1"/>
</dbReference>
<dbReference type="GO" id="GO:0043161">
    <property type="term" value="P:proteasome-mediated ubiquitin-dependent protein catabolic process"/>
    <property type="evidence" value="ECO:0007669"/>
    <property type="project" value="InterPro"/>
</dbReference>
<evidence type="ECO:0000256" key="5">
    <source>
        <dbReference type="ARBA" id="ARBA00022771"/>
    </source>
</evidence>
<organism evidence="14 15">
    <name type="scientific">Cytospora mali</name>
    <name type="common">Apple Valsa canker fungus</name>
    <name type="synonym">Valsa mali</name>
    <dbReference type="NCBI Taxonomy" id="578113"/>
    <lineage>
        <taxon>Eukaryota</taxon>
        <taxon>Fungi</taxon>
        <taxon>Dikarya</taxon>
        <taxon>Ascomycota</taxon>
        <taxon>Pezizomycotina</taxon>
        <taxon>Sordariomycetes</taxon>
        <taxon>Sordariomycetidae</taxon>
        <taxon>Diaporthales</taxon>
        <taxon>Cytosporaceae</taxon>
        <taxon>Cytospora</taxon>
    </lineage>
</organism>
<comment type="function">
    <text evidence="1">Involved in the proteasome-dependent degradation of fructose-1,6-bisphosphatase.</text>
</comment>
<dbReference type="GO" id="GO:0005634">
    <property type="term" value="C:nucleus"/>
    <property type="evidence" value="ECO:0007669"/>
    <property type="project" value="TreeGrafter"/>
</dbReference>
<comment type="similarity">
    <text evidence="7">Belongs to the RMD5/GID2 family.</text>
</comment>
<accession>A0A194W218</accession>
<dbReference type="InterPro" id="IPR013144">
    <property type="entry name" value="CRA_dom"/>
</dbReference>
<proteinExistence type="inferred from homology"/>
<dbReference type="CDD" id="cd16652">
    <property type="entry name" value="dRING_Rmd5p-like"/>
    <property type="match status" value="1"/>
</dbReference>
<keyword evidence="4" id="KW-0479">Metal-binding</keyword>
<evidence type="ECO:0000256" key="11">
    <source>
        <dbReference type="SAM" id="MobiDB-lite"/>
    </source>
</evidence>
<dbReference type="InterPro" id="IPR044063">
    <property type="entry name" value="ZF_RING_GID"/>
</dbReference>
<dbReference type="Pfam" id="PF10607">
    <property type="entry name" value="CTLH"/>
    <property type="match status" value="1"/>
</dbReference>
<dbReference type="InterPro" id="IPR024964">
    <property type="entry name" value="CTLH/CRA"/>
</dbReference>
<protein>
    <recommendedName>
        <fullName evidence="9">GID complex catalytic subunit 2</fullName>
    </recommendedName>
    <alternativeName>
        <fullName evidence="8">Glucose-induced degradation protein 2</fullName>
    </alternativeName>
</protein>
<dbReference type="Proteomes" id="UP000078559">
    <property type="component" value="Chromosome 6"/>
</dbReference>
<dbReference type="InterPro" id="IPR037683">
    <property type="entry name" value="Rmd5_dRing"/>
</dbReference>
<evidence type="ECO:0000259" key="12">
    <source>
        <dbReference type="PROSITE" id="PS50897"/>
    </source>
</evidence>
<dbReference type="PROSITE" id="PS50897">
    <property type="entry name" value="CTLH"/>
    <property type="match status" value="1"/>
</dbReference>
<name>A0A194W218_CYTMA</name>
<dbReference type="SUPFAM" id="SSF57850">
    <property type="entry name" value="RING/U-box"/>
    <property type="match status" value="1"/>
</dbReference>
<evidence type="ECO:0000256" key="1">
    <source>
        <dbReference type="ARBA" id="ARBA00002343"/>
    </source>
</evidence>
<dbReference type="InterPro" id="IPR027370">
    <property type="entry name" value="Znf-RING_euk"/>
</dbReference>
<dbReference type="Pfam" id="PF13445">
    <property type="entry name" value="zf-RING_UBOX"/>
    <property type="match status" value="1"/>
</dbReference>
<dbReference type="SMART" id="SM00757">
    <property type="entry name" value="CRA"/>
    <property type="match status" value="1"/>
</dbReference>
<evidence type="ECO:0000256" key="8">
    <source>
        <dbReference type="ARBA" id="ARBA00075398"/>
    </source>
</evidence>
<dbReference type="SMART" id="SM00668">
    <property type="entry name" value="CTLH"/>
    <property type="match status" value="1"/>
</dbReference>
<keyword evidence="6" id="KW-0862">Zinc</keyword>
<evidence type="ECO:0000313" key="14">
    <source>
        <dbReference type="EMBL" id="KUI70138.1"/>
    </source>
</evidence>
<dbReference type="FunFam" id="3.30.40.10:FF:000143">
    <property type="entry name" value="Regulator of gluconeogenesis Rmd5"/>
    <property type="match status" value="1"/>
</dbReference>
<dbReference type="PROSITE" id="PS50896">
    <property type="entry name" value="LISH"/>
    <property type="match status" value="1"/>
</dbReference>
<feature type="region of interest" description="Disordered" evidence="11">
    <location>
        <begin position="141"/>
        <end position="224"/>
    </location>
</feature>
<evidence type="ECO:0000256" key="6">
    <source>
        <dbReference type="ARBA" id="ARBA00022833"/>
    </source>
</evidence>
<dbReference type="PROSITE" id="PS51867">
    <property type="entry name" value="ZF_RING_GID"/>
    <property type="match status" value="1"/>
</dbReference>
<dbReference type="GO" id="GO:0005737">
    <property type="term" value="C:cytoplasm"/>
    <property type="evidence" value="ECO:0007669"/>
    <property type="project" value="UniProtKB-SubCell"/>
</dbReference>
<dbReference type="PANTHER" id="PTHR12170:SF3">
    <property type="entry name" value="GH10162P"/>
    <property type="match status" value="1"/>
</dbReference>
<feature type="zinc finger region" description="RING-Gid-type" evidence="10">
    <location>
        <begin position="428"/>
        <end position="470"/>
    </location>
</feature>
<evidence type="ECO:0000256" key="4">
    <source>
        <dbReference type="ARBA" id="ARBA00022723"/>
    </source>
</evidence>
<sequence>MAYKQDEADIPALLKELDRLANNTSSRLTAAVNDVDKIIDILTQARGQIADSPDPHTTSITLTKLQNPVSEKFDAINEDLRRVDKVRKNYGKVLDKNFPLKSLPTDDDAMAKHPELINRAIAMHLLREGQFNVASTFIQETQEAHQLQEQEPPQEGSGGPSTRSRAHRSEPILQPPQPTYDDTDMDADNLDEEDDDDDDDNTIPNQDSQGPGEAAYGGGDDEPMTEVRTLQSHELQEKFATMYQILSELKNRNLLPAITWAHRNSAELDIRGSDLEFELCKRQYIHLVQRGGSGDDASALGDAMQYAQDNFPRFSERHAKEIAQLASALIYQSNLPDSPYAHIFAEVSGADSFDDIASSFTREFCSLLGLSAESPLYVAATAGAISLPRLMKYVEQMTQARASWTTADELAFDTPLPGSMVYHSIFVCPVSKEQTTDKNPPMMLPCGHVLANESLKNLVKSHQRYKCPYCPVEGQLRDARQIIL</sequence>
<keyword evidence="15" id="KW-1185">Reference proteome</keyword>
<keyword evidence="5 10" id="KW-0863">Zinc-finger</keyword>
<keyword evidence="3" id="KW-0963">Cytoplasm</keyword>
<comment type="subcellular location">
    <subcellularLocation>
        <location evidence="2">Cytoplasm</location>
    </subcellularLocation>
</comment>
<feature type="domain" description="CTLH" evidence="12">
    <location>
        <begin position="238"/>
        <end position="295"/>
    </location>
</feature>
<feature type="domain" description="RING-Gid-type" evidence="13">
    <location>
        <begin position="428"/>
        <end position="470"/>
    </location>
</feature>
<gene>
    <name evidence="14" type="ORF">VM1G_06077</name>
</gene>
<dbReference type="InterPro" id="IPR013083">
    <property type="entry name" value="Znf_RING/FYVE/PHD"/>
</dbReference>
<dbReference type="PANTHER" id="PTHR12170">
    <property type="entry name" value="MACROPHAGE ERYTHROBLAST ATTACHER-RELATED"/>
    <property type="match status" value="1"/>
</dbReference>
<feature type="compositionally biased region" description="Acidic residues" evidence="11">
    <location>
        <begin position="181"/>
        <end position="201"/>
    </location>
</feature>
<dbReference type="InterPro" id="IPR006595">
    <property type="entry name" value="CTLH_C"/>
</dbReference>
<dbReference type="OrthoDB" id="1933281at2759"/>
<dbReference type="GO" id="GO:0034657">
    <property type="term" value="C:GID complex"/>
    <property type="evidence" value="ECO:0007669"/>
    <property type="project" value="TreeGrafter"/>
</dbReference>
<reference evidence="14" key="1">
    <citation type="submission" date="2014-12" db="EMBL/GenBank/DDBJ databases">
        <title>Genome Sequence of Valsa Canker Pathogens Uncovers a Specific Adaption of Colonization on Woody Bark.</title>
        <authorList>
            <person name="Yin Z."/>
            <person name="Liu H."/>
            <person name="Gao X."/>
            <person name="Li Z."/>
            <person name="Song N."/>
            <person name="Ke X."/>
            <person name="Dai Q."/>
            <person name="Wu Y."/>
            <person name="Sun Y."/>
            <person name="Xu J.-R."/>
            <person name="Kang Z.K."/>
            <person name="Wang L."/>
            <person name="Huang L."/>
        </authorList>
    </citation>
    <scope>NUCLEOTIDE SEQUENCE [LARGE SCALE GENOMIC DNA]</scope>
    <source>
        <strain evidence="14">03-8</strain>
    </source>
</reference>
<evidence type="ECO:0000313" key="15">
    <source>
        <dbReference type="Proteomes" id="UP000078559"/>
    </source>
</evidence>
<evidence type="ECO:0000256" key="9">
    <source>
        <dbReference type="ARBA" id="ARBA00080744"/>
    </source>
</evidence>
<evidence type="ECO:0000256" key="3">
    <source>
        <dbReference type="ARBA" id="ARBA00022490"/>
    </source>
</evidence>
<evidence type="ECO:0000256" key="7">
    <source>
        <dbReference type="ARBA" id="ARBA00061136"/>
    </source>
</evidence>
<dbReference type="AlphaFoldDB" id="A0A194W218"/>
<dbReference type="GO" id="GO:0061630">
    <property type="term" value="F:ubiquitin protein ligase activity"/>
    <property type="evidence" value="ECO:0007669"/>
    <property type="project" value="InterPro"/>
</dbReference>
<dbReference type="InterPro" id="IPR045098">
    <property type="entry name" value="Fyv10_fam"/>
</dbReference>
<dbReference type="EMBL" id="CM003103">
    <property type="protein sequence ID" value="KUI70138.1"/>
    <property type="molecule type" value="Genomic_DNA"/>
</dbReference>
<dbReference type="GO" id="GO:0008270">
    <property type="term" value="F:zinc ion binding"/>
    <property type="evidence" value="ECO:0007669"/>
    <property type="project" value="UniProtKB-KW"/>
</dbReference>
<evidence type="ECO:0000256" key="10">
    <source>
        <dbReference type="PROSITE-ProRule" id="PRU01215"/>
    </source>
</evidence>
<dbReference type="InterPro" id="IPR006594">
    <property type="entry name" value="LisH"/>
</dbReference>
<evidence type="ECO:0000256" key="2">
    <source>
        <dbReference type="ARBA" id="ARBA00004496"/>
    </source>
</evidence>
<evidence type="ECO:0000259" key="13">
    <source>
        <dbReference type="PROSITE" id="PS51867"/>
    </source>
</evidence>